<reference evidence="2 3" key="1">
    <citation type="submission" date="2009-11" db="EMBL/GenBank/DDBJ databases">
        <title>Annotation of Allomyces macrogynus ATCC 38327.</title>
        <authorList>
            <consortium name="The Broad Institute Genome Sequencing Platform"/>
            <person name="Russ C."/>
            <person name="Cuomo C."/>
            <person name="Burger G."/>
            <person name="Gray M.W."/>
            <person name="Holland P.W.H."/>
            <person name="King N."/>
            <person name="Lang F.B.F."/>
            <person name="Roger A.J."/>
            <person name="Ruiz-Trillo I."/>
            <person name="Young S.K."/>
            <person name="Zeng Q."/>
            <person name="Gargeya S."/>
            <person name="Fitzgerald M."/>
            <person name="Haas B."/>
            <person name="Abouelleil A."/>
            <person name="Alvarado L."/>
            <person name="Arachchi H.M."/>
            <person name="Berlin A."/>
            <person name="Chapman S.B."/>
            <person name="Gearin G."/>
            <person name="Goldberg J."/>
            <person name="Griggs A."/>
            <person name="Gujja S."/>
            <person name="Hansen M."/>
            <person name="Heiman D."/>
            <person name="Howarth C."/>
            <person name="Larimer J."/>
            <person name="Lui A."/>
            <person name="MacDonald P.J.P."/>
            <person name="McCowen C."/>
            <person name="Montmayeur A."/>
            <person name="Murphy C."/>
            <person name="Neiman D."/>
            <person name="Pearson M."/>
            <person name="Priest M."/>
            <person name="Roberts A."/>
            <person name="Saif S."/>
            <person name="Shea T."/>
            <person name="Sisk P."/>
            <person name="Stolte C."/>
            <person name="Sykes S."/>
            <person name="Wortman J."/>
            <person name="Nusbaum C."/>
            <person name="Birren B."/>
        </authorList>
    </citation>
    <scope>NUCLEOTIDE SEQUENCE [LARGE SCALE GENOMIC DNA]</scope>
    <source>
        <strain evidence="2 3">ATCC 38327</strain>
    </source>
</reference>
<evidence type="ECO:0000313" key="3">
    <source>
        <dbReference type="Proteomes" id="UP000054350"/>
    </source>
</evidence>
<evidence type="ECO:0000256" key="1">
    <source>
        <dbReference type="SAM" id="MobiDB-lite"/>
    </source>
</evidence>
<dbReference type="Proteomes" id="UP000054350">
    <property type="component" value="Unassembled WGS sequence"/>
</dbReference>
<accession>A0A0L0SMN8</accession>
<dbReference type="AlphaFoldDB" id="A0A0L0SMN8"/>
<reference evidence="3" key="2">
    <citation type="submission" date="2009-11" db="EMBL/GenBank/DDBJ databases">
        <title>The Genome Sequence of Allomyces macrogynus strain ATCC 38327.</title>
        <authorList>
            <consortium name="The Broad Institute Genome Sequencing Platform"/>
            <person name="Russ C."/>
            <person name="Cuomo C."/>
            <person name="Shea T."/>
            <person name="Young S.K."/>
            <person name="Zeng Q."/>
            <person name="Koehrsen M."/>
            <person name="Haas B."/>
            <person name="Borodovsky M."/>
            <person name="Guigo R."/>
            <person name="Alvarado L."/>
            <person name="Berlin A."/>
            <person name="Borenstein D."/>
            <person name="Chen Z."/>
            <person name="Engels R."/>
            <person name="Freedman E."/>
            <person name="Gellesch M."/>
            <person name="Goldberg J."/>
            <person name="Griggs A."/>
            <person name="Gujja S."/>
            <person name="Heiman D."/>
            <person name="Hepburn T."/>
            <person name="Howarth C."/>
            <person name="Jen D."/>
            <person name="Larson L."/>
            <person name="Lewis B."/>
            <person name="Mehta T."/>
            <person name="Park D."/>
            <person name="Pearson M."/>
            <person name="Roberts A."/>
            <person name="Saif S."/>
            <person name="Shenoy N."/>
            <person name="Sisk P."/>
            <person name="Stolte C."/>
            <person name="Sykes S."/>
            <person name="Walk T."/>
            <person name="White J."/>
            <person name="Yandava C."/>
            <person name="Burger G."/>
            <person name="Gray M.W."/>
            <person name="Holland P.W.H."/>
            <person name="King N."/>
            <person name="Lang F.B.F."/>
            <person name="Roger A.J."/>
            <person name="Ruiz-Trillo I."/>
            <person name="Lander E."/>
            <person name="Nusbaum C."/>
        </authorList>
    </citation>
    <scope>NUCLEOTIDE SEQUENCE [LARGE SCALE GENOMIC DNA]</scope>
    <source>
        <strain evidence="3">ATCC 38327</strain>
    </source>
</reference>
<organism evidence="2 3">
    <name type="scientific">Allomyces macrogynus (strain ATCC 38327)</name>
    <name type="common">Allomyces javanicus var. macrogynus</name>
    <dbReference type="NCBI Taxonomy" id="578462"/>
    <lineage>
        <taxon>Eukaryota</taxon>
        <taxon>Fungi</taxon>
        <taxon>Fungi incertae sedis</taxon>
        <taxon>Blastocladiomycota</taxon>
        <taxon>Blastocladiomycetes</taxon>
        <taxon>Blastocladiales</taxon>
        <taxon>Blastocladiaceae</taxon>
        <taxon>Allomyces</taxon>
    </lineage>
</organism>
<keyword evidence="3" id="KW-1185">Reference proteome</keyword>
<evidence type="ECO:0000313" key="2">
    <source>
        <dbReference type="EMBL" id="KNE63821.1"/>
    </source>
</evidence>
<feature type="region of interest" description="Disordered" evidence="1">
    <location>
        <begin position="95"/>
        <end position="115"/>
    </location>
</feature>
<gene>
    <name evidence="2" type="ORF">AMAG_19069</name>
</gene>
<protein>
    <submittedName>
        <fullName evidence="2">Uncharacterized protein</fullName>
    </submittedName>
</protein>
<sequence>MFIKTNAWDDALEAAWNTGNLDSCTRRSWSSRPSRLRPPCSCARRHDPVAENECGRPRRAAVCHVPRFGVQATAVQPAPQGPAAAARRRSLSLTRPSTSACTSGPRPHSCSVRPGTRPRLVMPHLLVLALIKPEAWTALAQEAMDELHKAGVSLGGGIGGALAALAEDPQDLESLGKKLTRLSPWHGSKSLDLKVVLEIVRFQALQRRVILLAHNNNFVDLMAKLAQMQLQRTKSAMSALLQLLAELLLLNFRQGALPELLAFSKDLHLLPGHVVISPVIVKAVIVVSGAAKGDLVVVGA</sequence>
<dbReference type="VEuPathDB" id="FungiDB:AMAG_19069"/>
<name>A0A0L0SMN8_ALLM3</name>
<proteinExistence type="predicted"/>
<dbReference type="EMBL" id="GG745343">
    <property type="protein sequence ID" value="KNE63821.1"/>
    <property type="molecule type" value="Genomic_DNA"/>
</dbReference>